<reference evidence="3 5" key="1">
    <citation type="submission" date="2020-04" db="EMBL/GenBank/DDBJ databases">
        <title>Sphingobium sp. AR-3-1 isolated from Arctic soil.</title>
        <authorList>
            <person name="Dahal R.H."/>
            <person name="Chaudhary D.K."/>
        </authorList>
    </citation>
    <scope>NUCLEOTIDE SEQUENCE [LARGE SCALE GENOMIC DNA]</scope>
    <source>
        <strain evidence="3 5">AR-3-1</strain>
    </source>
</reference>
<dbReference type="AlphaFoldDB" id="A0A7X9ZUI9"/>
<keyword evidence="1" id="KW-0472">Membrane</keyword>
<keyword evidence="5" id="KW-1185">Reference proteome</keyword>
<evidence type="ECO:0000313" key="3">
    <source>
        <dbReference type="EMBL" id="NML13300.1"/>
    </source>
</evidence>
<keyword evidence="1" id="KW-1133">Transmembrane helix</keyword>
<gene>
    <name evidence="2" type="ORF">HHL08_09665</name>
    <name evidence="3" type="ORF">HHL08_24860</name>
    <name evidence="4" type="ORF">HHL08_24885</name>
</gene>
<dbReference type="EMBL" id="JABBFV010000055">
    <property type="protein sequence ID" value="NML13305.1"/>
    <property type="molecule type" value="Genomic_DNA"/>
</dbReference>
<dbReference type="EMBL" id="JABBFV010000055">
    <property type="protein sequence ID" value="NML13300.1"/>
    <property type="molecule type" value="Genomic_DNA"/>
</dbReference>
<proteinExistence type="predicted"/>
<dbReference type="EMBL" id="JABBFV010000005">
    <property type="protein sequence ID" value="NML10415.1"/>
    <property type="molecule type" value="Genomic_DNA"/>
</dbReference>
<accession>A0A7X9ZUI9</accession>
<feature type="non-terminal residue" evidence="3">
    <location>
        <position position="1"/>
    </location>
</feature>
<evidence type="ECO:0000256" key="1">
    <source>
        <dbReference type="SAM" id="Phobius"/>
    </source>
</evidence>
<sequence length="28" mass="3210">DFEQTIASATAWLFIASIQLFARRIARL</sequence>
<evidence type="ECO:0000313" key="4">
    <source>
        <dbReference type="EMBL" id="NML13305.1"/>
    </source>
</evidence>
<organism evidence="3 5">
    <name type="scientific">Sphingobium psychrophilum</name>
    <dbReference type="NCBI Taxonomy" id="2728834"/>
    <lineage>
        <taxon>Bacteria</taxon>
        <taxon>Pseudomonadati</taxon>
        <taxon>Pseudomonadota</taxon>
        <taxon>Alphaproteobacteria</taxon>
        <taxon>Sphingomonadales</taxon>
        <taxon>Sphingomonadaceae</taxon>
        <taxon>Sphingobium</taxon>
    </lineage>
</organism>
<comment type="caution">
    <text evidence="3">The sequence shown here is derived from an EMBL/GenBank/DDBJ whole genome shotgun (WGS) entry which is preliminary data.</text>
</comment>
<feature type="transmembrane region" description="Helical" evidence="1">
    <location>
        <begin position="6"/>
        <end position="22"/>
    </location>
</feature>
<evidence type="ECO:0000313" key="2">
    <source>
        <dbReference type="EMBL" id="NML10415.1"/>
    </source>
</evidence>
<keyword evidence="1" id="KW-0812">Transmembrane</keyword>
<dbReference type="Proteomes" id="UP000519023">
    <property type="component" value="Unassembled WGS sequence"/>
</dbReference>
<name>A0A7X9ZUI9_9SPHN</name>
<protein>
    <submittedName>
        <fullName evidence="3">IS5/IS1182 family transposase</fullName>
    </submittedName>
</protein>
<evidence type="ECO:0000313" key="5">
    <source>
        <dbReference type="Proteomes" id="UP000519023"/>
    </source>
</evidence>